<dbReference type="Proteomes" id="UP001232063">
    <property type="component" value="Unassembled WGS sequence"/>
</dbReference>
<feature type="transmembrane region" description="Helical" evidence="6">
    <location>
        <begin position="21"/>
        <end position="41"/>
    </location>
</feature>
<proteinExistence type="predicted"/>
<feature type="transmembrane region" description="Helical" evidence="6">
    <location>
        <begin position="382"/>
        <end position="408"/>
    </location>
</feature>
<keyword evidence="3 6" id="KW-0812">Transmembrane</keyword>
<dbReference type="GO" id="GO:0022857">
    <property type="term" value="F:transmembrane transporter activity"/>
    <property type="evidence" value="ECO:0007669"/>
    <property type="project" value="TreeGrafter"/>
</dbReference>
<sequence>MIKNYITIAIRNLSRHKAFSFINVIGLSIGIAACLLILQYVDFELSYDNFHTKGDRIYRIKQDRYNEGKLSTEWAAGAFAAANSFKDAFTEIEDYVKLVRTGTKIVNRDGNIIKIERVYFASKSFFTLFSYPLLSGNAKTALQEPNTAVISESLAQKLFGTTNPMGKDLRLNQDRLFKITGVFKDLPDNTHLKADMLLSYETFINQIKPNTPETAWQWDGCLSYLLLKPGTDPKALEKKFPGVVDKLAGEDHKKYNSAAIYLLQPLKDIHLYSHYMMEAEANGDGTTVYLLLGIAFFIVVIAWVNYINLATARAINRAKEVGVRKSVGSQRSQLVTQFLFESALLNGLAVILALGLVVLVLPLFNALSGQHLSISLLISGTFWLSLLILLVVGTFFSGLYPAFVLSAFKPVAVLKGRMVTTRQGIALRKGLVVFQFAASLFLLVGTATVFRQIQFMREQKLGMNIDQTLVINPPIIGTDSTYMRKLEAFKNELLRQSTIKSITASTTIPGQPVDWNAGGIKLHGADEKQGKQYRVIGVDYDYLKTYDLKIVAGRNFAKDFGTDPKAVMLNKMGIQQLGFTDPKQAIGNQIDFWGEVYTIVGIVDNFHQQSLRETYEPLVIRLIPDVRGYFSIKLEANQINASIASIQSSWKQFFPGNPFEYFFLNEHFNEQYKADQRFGQVFGFFTSLAILVACLGLFGLAMFTTVQRTKEIGIRKVLGASIPEILQLLYKEFAILILIAFVVSVPFIWYTTNRWLETYAFRTDLSWWIVVGAGVTTLLIALLTVSFQAIKAALANPVTSLRTE</sequence>
<gene>
    <name evidence="9" type="ORF">QNI22_02790</name>
</gene>
<dbReference type="EMBL" id="JASJOU010000001">
    <property type="protein sequence ID" value="MDJ1499552.1"/>
    <property type="molecule type" value="Genomic_DNA"/>
</dbReference>
<feature type="transmembrane region" description="Helical" evidence="6">
    <location>
        <begin position="681"/>
        <end position="707"/>
    </location>
</feature>
<keyword evidence="5 6" id="KW-0472">Membrane</keyword>
<evidence type="ECO:0000313" key="10">
    <source>
        <dbReference type="Proteomes" id="UP001232063"/>
    </source>
</evidence>
<dbReference type="PANTHER" id="PTHR30572">
    <property type="entry name" value="MEMBRANE COMPONENT OF TRANSPORTER-RELATED"/>
    <property type="match status" value="1"/>
</dbReference>
<name>A0AAE3R2M2_9BACT</name>
<dbReference type="RefSeq" id="WP_314509083.1">
    <property type="nucleotide sequence ID" value="NZ_JASJOU010000001.1"/>
</dbReference>
<dbReference type="InterPro" id="IPR003838">
    <property type="entry name" value="ABC3_permease_C"/>
</dbReference>
<organism evidence="9 10">
    <name type="scientific">Xanthocytophaga agilis</name>
    <dbReference type="NCBI Taxonomy" id="3048010"/>
    <lineage>
        <taxon>Bacteria</taxon>
        <taxon>Pseudomonadati</taxon>
        <taxon>Bacteroidota</taxon>
        <taxon>Cytophagia</taxon>
        <taxon>Cytophagales</taxon>
        <taxon>Rhodocytophagaceae</taxon>
        <taxon>Xanthocytophaga</taxon>
    </lineage>
</organism>
<dbReference type="GO" id="GO:0005886">
    <property type="term" value="C:plasma membrane"/>
    <property type="evidence" value="ECO:0007669"/>
    <property type="project" value="UniProtKB-SubCell"/>
</dbReference>
<feature type="transmembrane region" description="Helical" evidence="6">
    <location>
        <begin position="728"/>
        <end position="750"/>
    </location>
</feature>
<feature type="transmembrane region" description="Helical" evidence="6">
    <location>
        <begin position="429"/>
        <end position="450"/>
    </location>
</feature>
<reference evidence="9" key="1">
    <citation type="submission" date="2023-05" db="EMBL/GenBank/DDBJ databases">
        <authorList>
            <person name="Zhang X."/>
        </authorList>
    </citation>
    <scope>NUCLEOTIDE SEQUENCE</scope>
    <source>
        <strain evidence="9">BD1B2-1</strain>
    </source>
</reference>
<evidence type="ECO:0000259" key="7">
    <source>
        <dbReference type="Pfam" id="PF02687"/>
    </source>
</evidence>
<protein>
    <submittedName>
        <fullName evidence="9">ABC transporter permease</fullName>
    </submittedName>
</protein>
<evidence type="ECO:0000256" key="6">
    <source>
        <dbReference type="SAM" id="Phobius"/>
    </source>
</evidence>
<feature type="domain" description="MacB-like periplasmic core" evidence="8">
    <location>
        <begin position="20"/>
        <end position="239"/>
    </location>
</feature>
<dbReference type="PANTHER" id="PTHR30572:SF18">
    <property type="entry name" value="ABC-TYPE MACROLIDE FAMILY EXPORT SYSTEM PERMEASE COMPONENT 2"/>
    <property type="match status" value="1"/>
</dbReference>
<evidence type="ECO:0000256" key="4">
    <source>
        <dbReference type="ARBA" id="ARBA00022989"/>
    </source>
</evidence>
<comment type="caution">
    <text evidence="9">The sequence shown here is derived from an EMBL/GenBank/DDBJ whole genome shotgun (WGS) entry which is preliminary data.</text>
</comment>
<feature type="transmembrane region" description="Helical" evidence="6">
    <location>
        <begin position="338"/>
        <end position="362"/>
    </location>
</feature>
<dbReference type="AlphaFoldDB" id="A0AAE3R2M2"/>
<evidence type="ECO:0000256" key="1">
    <source>
        <dbReference type="ARBA" id="ARBA00004651"/>
    </source>
</evidence>
<feature type="domain" description="ABC3 transporter permease C-terminal" evidence="7">
    <location>
        <begin position="294"/>
        <end position="406"/>
    </location>
</feature>
<comment type="subcellular location">
    <subcellularLocation>
        <location evidence="1">Cell membrane</location>
        <topology evidence="1">Multi-pass membrane protein</topology>
    </subcellularLocation>
</comment>
<dbReference type="Pfam" id="PF12704">
    <property type="entry name" value="MacB_PCD"/>
    <property type="match status" value="2"/>
</dbReference>
<dbReference type="InterPro" id="IPR050250">
    <property type="entry name" value="Macrolide_Exporter_MacB"/>
</dbReference>
<evidence type="ECO:0000256" key="2">
    <source>
        <dbReference type="ARBA" id="ARBA00022475"/>
    </source>
</evidence>
<dbReference type="Pfam" id="PF02687">
    <property type="entry name" value="FtsX"/>
    <property type="match status" value="2"/>
</dbReference>
<feature type="domain" description="ABC3 transporter permease C-terminal" evidence="7">
    <location>
        <begin position="684"/>
        <end position="793"/>
    </location>
</feature>
<evidence type="ECO:0000313" key="9">
    <source>
        <dbReference type="EMBL" id="MDJ1499552.1"/>
    </source>
</evidence>
<feature type="domain" description="MacB-like periplasmic core" evidence="8">
    <location>
        <begin position="441"/>
        <end position="608"/>
    </location>
</feature>
<keyword evidence="2" id="KW-1003">Cell membrane</keyword>
<evidence type="ECO:0000259" key="8">
    <source>
        <dbReference type="Pfam" id="PF12704"/>
    </source>
</evidence>
<feature type="transmembrane region" description="Helical" evidence="6">
    <location>
        <begin position="765"/>
        <end position="785"/>
    </location>
</feature>
<evidence type="ECO:0000256" key="5">
    <source>
        <dbReference type="ARBA" id="ARBA00023136"/>
    </source>
</evidence>
<keyword evidence="10" id="KW-1185">Reference proteome</keyword>
<keyword evidence="4 6" id="KW-1133">Transmembrane helix</keyword>
<dbReference type="PROSITE" id="PS51257">
    <property type="entry name" value="PROKAR_LIPOPROTEIN"/>
    <property type="match status" value="1"/>
</dbReference>
<dbReference type="InterPro" id="IPR025857">
    <property type="entry name" value="MacB_PCD"/>
</dbReference>
<accession>A0AAE3R2M2</accession>
<feature type="transmembrane region" description="Helical" evidence="6">
    <location>
        <begin position="288"/>
        <end position="309"/>
    </location>
</feature>
<evidence type="ECO:0000256" key="3">
    <source>
        <dbReference type="ARBA" id="ARBA00022692"/>
    </source>
</evidence>